<feature type="region of interest" description="Disordered" evidence="1">
    <location>
        <begin position="446"/>
        <end position="466"/>
    </location>
</feature>
<evidence type="ECO:0000256" key="1">
    <source>
        <dbReference type="SAM" id="MobiDB-lite"/>
    </source>
</evidence>
<accession>A0A915HSI3</accession>
<name>A0A915HSI3_ROMCU</name>
<sequence>MAKNLQQEGKVRPPGQEKPVEEVKRIFEPKEKEFEEAPQVEDYRPKGLVSNALMAQLQAKDQDLKVIFEKLDYNIKHIIRVGKLERWFATISADIHEKGKNVEGYDTLSEDEEFEEALSEKQILARIMKKVVDMTKSWESVPADKRHHLADGSQYKSNPYCYQQFYFRQIVVRLPGQRFLMDLREDTMKENQRKSMVAYQPEYVPGYEQPFFENVLPSDQPGIQIMHIGNKMTITLIGMDVRADQMLDKSSLITIAEGSTVAEIEARLRDQVEREIYRQKEIFLKYLVEQKSRLDEQQKQIEQVLAGITVQFMLLVVPTVVQAPIKPPTVYHIPKLAAPPASTQVTQPAVSKSVRIAQGQQRNPSIDGGIPDVYTAEEVKCFRDGGRTEDQIKWLGKRKVAQKANRVKKREGEDIIEISDSEGDQISATSTDSKFVGSTTLLMDSTKSKTKSTLRSQTPGTTSSTSQAQSLQRYLANCCCLLLLFCFDNSMKLLNFTRFANLCEHYTKQRRKLSNLIEKLRKPSYHRERHDKNGTILMWVPLVLDRVRKSNI</sequence>
<evidence type="ECO:0000313" key="2">
    <source>
        <dbReference type="Proteomes" id="UP000887565"/>
    </source>
</evidence>
<reference evidence="3" key="1">
    <citation type="submission" date="2022-11" db="UniProtKB">
        <authorList>
            <consortium name="WormBaseParasite"/>
        </authorList>
    </citation>
    <scope>IDENTIFICATION</scope>
</reference>
<organism evidence="2 3">
    <name type="scientific">Romanomermis culicivorax</name>
    <name type="common">Nematode worm</name>
    <dbReference type="NCBI Taxonomy" id="13658"/>
    <lineage>
        <taxon>Eukaryota</taxon>
        <taxon>Metazoa</taxon>
        <taxon>Ecdysozoa</taxon>
        <taxon>Nematoda</taxon>
        <taxon>Enoplea</taxon>
        <taxon>Dorylaimia</taxon>
        <taxon>Mermithida</taxon>
        <taxon>Mermithoidea</taxon>
        <taxon>Mermithidae</taxon>
        <taxon>Romanomermis</taxon>
    </lineage>
</organism>
<dbReference type="WBParaSite" id="nRc.2.0.1.t04486-RA">
    <property type="protein sequence ID" value="nRc.2.0.1.t04486-RA"/>
    <property type="gene ID" value="nRc.2.0.1.g04486"/>
</dbReference>
<proteinExistence type="predicted"/>
<dbReference type="Proteomes" id="UP000887565">
    <property type="component" value="Unplaced"/>
</dbReference>
<evidence type="ECO:0000313" key="3">
    <source>
        <dbReference type="WBParaSite" id="nRc.2.0.1.t04486-RA"/>
    </source>
</evidence>
<dbReference type="AlphaFoldDB" id="A0A915HSI3"/>
<keyword evidence="2" id="KW-1185">Reference proteome</keyword>
<feature type="region of interest" description="Disordered" evidence="1">
    <location>
        <begin position="1"/>
        <end position="23"/>
    </location>
</feature>
<protein>
    <submittedName>
        <fullName evidence="3">Uncharacterized protein</fullName>
    </submittedName>
</protein>